<dbReference type="InterPro" id="IPR030820">
    <property type="entry name" value="OMP_myx_plus_Proteobacteria"/>
</dbReference>
<sequence length="245" mass="26660">MFKLKMLTLSSSRASLAWLVAILMLALATPAFANDTDKEDFEDTIHVVQRKPVLQKGRFDLTPRFGMSVNDSMYRHFKVGANANYHFTESFYVGALFDWYNFGETLGGPTGAFKASQNATGSISDAAVVNWSGGLELGYVPLVGKFAFAESFIIYYDFAISAGAEYIDSQSIALPASSGGPGGTVALTTRVFFNDWLALNLEVRDLIFSADLKGQQGALTNIVTVAAGLSFYLPTAFEYSQPEED</sequence>
<dbReference type="OrthoDB" id="9150045at2"/>
<reference evidence="1 2" key="1">
    <citation type="submission" date="2018-06" db="EMBL/GenBank/DDBJ databases">
        <title>Lujinxingia sediminis gen. nov. sp. nov., a new facultative anaerobic member of the class Deltaproteobacteria, and proposal of Lujinxingaceae fam. nov.</title>
        <authorList>
            <person name="Guo L.-Y."/>
            <person name="Li C.-M."/>
            <person name="Wang S."/>
            <person name="Du Z.-J."/>
        </authorList>
    </citation>
    <scope>NUCLEOTIDE SEQUENCE [LARGE SCALE GENOMIC DNA]</scope>
    <source>
        <strain evidence="1 2">FA350</strain>
    </source>
</reference>
<keyword evidence="2" id="KW-1185">Reference proteome</keyword>
<dbReference type="RefSeq" id="WP_111335138.1">
    <property type="nucleotide sequence ID" value="NZ_CP030032.1"/>
</dbReference>
<accession>A0A2Z4FM01</accession>
<evidence type="ECO:0000313" key="1">
    <source>
        <dbReference type="EMBL" id="AWV90009.1"/>
    </source>
</evidence>
<evidence type="ECO:0000313" key="2">
    <source>
        <dbReference type="Proteomes" id="UP000249799"/>
    </source>
</evidence>
<name>A0A2Z4FM01_9DELT</name>
<dbReference type="Proteomes" id="UP000249799">
    <property type="component" value="Chromosome"/>
</dbReference>
<gene>
    <name evidence="1" type="ORF">DN745_11930</name>
</gene>
<dbReference type="AlphaFoldDB" id="A0A2Z4FM01"/>
<dbReference type="EMBL" id="CP030032">
    <property type="protein sequence ID" value="AWV90009.1"/>
    <property type="molecule type" value="Genomic_DNA"/>
</dbReference>
<dbReference type="NCBIfam" id="TIGR04565">
    <property type="entry name" value="OMP_myx_plus"/>
    <property type="match status" value="1"/>
</dbReference>
<proteinExistence type="predicted"/>
<organism evidence="1 2">
    <name type="scientific">Bradymonas sediminis</name>
    <dbReference type="NCBI Taxonomy" id="1548548"/>
    <lineage>
        <taxon>Bacteria</taxon>
        <taxon>Deltaproteobacteria</taxon>
        <taxon>Bradymonadales</taxon>
        <taxon>Bradymonadaceae</taxon>
        <taxon>Bradymonas</taxon>
    </lineage>
</organism>
<protein>
    <submittedName>
        <fullName evidence="1">Uncharacterized protein</fullName>
    </submittedName>
</protein>
<dbReference type="KEGG" id="bsed:DN745_11930"/>